<dbReference type="EMBL" id="SEYY01003427">
    <property type="protein sequence ID" value="KAB7504303.1"/>
    <property type="molecule type" value="Genomic_DNA"/>
</dbReference>
<dbReference type="PANTHER" id="PTHR21177:SF4">
    <property type="entry name" value="IP06524P"/>
    <property type="match status" value="1"/>
</dbReference>
<evidence type="ECO:0000313" key="2">
    <source>
        <dbReference type="EMBL" id="KAB7504303.1"/>
    </source>
</evidence>
<dbReference type="AlphaFoldDB" id="A0A5N5TCB2"/>
<feature type="domain" description="TB" evidence="1">
    <location>
        <begin position="37"/>
        <end position="87"/>
    </location>
</feature>
<name>A0A5N5TCB2_9CRUS</name>
<sequence length="380" mass="43433">MKARSLKPCPEGFKAVSIGGKQDCVCDDYHVYWPDTGLCYLEYTQGPCGPNQQLVANRTGYAECKCPGFWARWTDGFCYQEYSRGPCEEGMLFMKNQDDVTGCSCSKEFIMNYYPEDNKCYPLYDQGPCEKGHILKFDYASLRPRCECKDNHMLEDDGKCYPLNTAGPCNQTQCSDGINCYLRNLDTLKTECKCLPGNVTTADGHCFEPYSRGPCKLGDWLVFIEPGVAVCKHKDQCSRFDNWFYWKEDERCYRQYSQGPCEKGQLFYLDMNTGIAGCQCRTEWTPYYWKVDGKCYEQHSIGPCSAGKYFSFNRTSGKTECNCFTSHVLESTSDTCHEQFTQGPCKEGELVIRSEKTGQLECKCSPELTSHYWEAEAKLN</sequence>
<organism evidence="2 3">
    <name type="scientific">Armadillidium nasatum</name>
    <dbReference type="NCBI Taxonomy" id="96803"/>
    <lineage>
        <taxon>Eukaryota</taxon>
        <taxon>Metazoa</taxon>
        <taxon>Ecdysozoa</taxon>
        <taxon>Arthropoda</taxon>
        <taxon>Crustacea</taxon>
        <taxon>Multicrustacea</taxon>
        <taxon>Malacostraca</taxon>
        <taxon>Eumalacostraca</taxon>
        <taxon>Peracarida</taxon>
        <taxon>Isopoda</taxon>
        <taxon>Oniscidea</taxon>
        <taxon>Crinocheta</taxon>
        <taxon>Armadillidiidae</taxon>
        <taxon>Armadillidium</taxon>
    </lineage>
</organism>
<protein>
    <recommendedName>
        <fullName evidence="1">TB domain-containing protein</fullName>
    </recommendedName>
</protein>
<dbReference type="OrthoDB" id="6328618at2759"/>
<gene>
    <name evidence="2" type="ORF">Anas_08939</name>
</gene>
<reference evidence="2 3" key="1">
    <citation type="journal article" date="2019" name="PLoS Biol.">
        <title>Sex chromosomes control vertical transmission of feminizing Wolbachia symbionts in an isopod.</title>
        <authorList>
            <person name="Becking T."/>
            <person name="Chebbi M.A."/>
            <person name="Giraud I."/>
            <person name="Moumen B."/>
            <person name="Laverre T."/>
            <person name="Caubet Y."/>
            <person name="Peccoud J."/>
            <person name="Gilbert C."/>
            <person name="Cordaux R."/>
        </authorList>
    </citation>
    <scope>NUCLEOTIDE SEQUENCE [LARGE SCALE GENOMIC DNA]</scope>
    <source>
        <strain evidence="2">ANa2</strain>
        <tissue evidence="2">Whole body excluding digestive tract and cuticle</tissue>
    </source>
</reference>
<evidence type="ECO:0000259" key="1">
    <source>
        <dbReference type="PROSITE" id="PS51364"/>
    </source>
</evidence>
<dbReference type="PROSITE" id="PS51364">
    <property type="entry name" value="TB"/>
    <property type="match status" value="1"/>
</dbReference>
<dbReference type="PANTHER" id="PTHR21177">
    <property type="entry name" value="IP06524P-RELATED"/>
    <property type="match status" value="1"/>
</dbReference>
<dbReference type="InterPro" id="IPR031993">
    <property type="entry name" value="DUF4789"/>
</dbReference>
<dbReference type="Proteomes" id="UP000326759">
    <property type="component" value="Unassembled WGS sequence"/>
</dbReference>
<dbReference type="Pfam" id="PF16033">
    <property type="entry name" value="DUF4789"/>
    <property type="match status" value="2"/>
</dbReference>
<dbReference type="InterPro" id="IPR017878">
    <property type="entry name" value="TB_dom"/>
</dbReference>
<keyword evidence="3" id="KW-1185">Reference proteome</keyword>
<accession>A0A5N5TCB2</accession>
<comment type="caution">
    <text evidence="2">The sequence shown here is derived from an EMBL/GenBank/DDBJ whole genome shotgun (WGS) entry which is preliminary data.</text>
</comment>
<proteinExistence type="predicted"/>
<evidence type="ECO:0000313" key="3">
    <source>
        <dbReference type="Proteomes" id="UP000326759"/>
    </source>
</evidence>